<dbReference type="InterPro" id="IPR036691">
    <property type="entry name" value="Endo/exonu/phosph_ase_sf"/>
</dbReference>
<name>A0ABP0ZXV6_9BRYO</name>
<evidence type="ECO:0000313" key="6">
    <source>
        <dbReference type="EMBL" id="CAK9855354.1"/>
    </source>
</evidence>
<keyword evidence="7" id="KW-1185">Reference proteome</keyword>
<dbReference type="SUPFAM" id="SSF56219">
    <property type="entry name" value="DNase I-like"/>
    <property type="match status" value="1"/>
</dbReference>
<accession>A0ABP0ZXV6</accession>
<evidence type="ECO:0000256" key="5">
    <source>
        <dbReference type="SAM" id="MobiDB-lite"/>
    </source>
</evidence>
<sequence>MGRSQRTSAGTAILVDRRTAPLVVDSGILMEGRAQFIKLQFADSGSLTIVNVYAAQSSNDRALLWKAINRAEFASDHTIIGGDFNHLEETTRRGTSGGRQMHRREAASWHHMTLQYGLSDAWCLDNFRKMSKKAYTFNNGRSGASSAVSRIDKFMISQDLNSKGWRIESAISIRKLSDHSPLFILIWGQPTAPNNPACYFDSSLLGEEENKAAMLQAWAGDLPTQTRDQEWSSWLEAAIDRVMCCNMRLAKAKKRLKGSSVRMHTKNPTGGISIARRPDQ</sequence>
<evidence type="ECO:0008006" key="8">
    <source>
        <dbReference type="Google" id="ProtNLM"/>
    </source>
</evidence>
<keyword evidence="2" id="KW-0479">Metal-binding</keyword>
<keyword evidence="4" id="KW-0460">Magnesium</keyword>
<dbReference type="PANTHER" id="PTHR22748:SF4">
    <property type="entry name" value="DNA-(APURINIC OR APYRIMIDINIC SITE) ENDONUCLEASE 2"/>
    <property type="match status" value="1"/>
</dbReference>
<evidence type="ECO:0000256" key="4">
    <source>
        <dbReference type="ARBA" id="ARBA00022842"/>
    </source>
</evidence>
<proteinExistence type="predicted"/>
<evidence type="ECO:0000313" key="7">
    <source>
        <dbReference type="Proteomes" id="UP001497522"/>
    </source>
</evidence>
<comment type="caution">
    <text evidence="6">The sequence shown here is derived from an EMBL/GenBank/DDBJ whole genome shotgun (WGS) entry which is preliminary data.</text>
</comment>
<dbReference type="InterPro" id="IPR004808">
    <property type="entry name" value="AP_endonuc_1"/>
</dbReference>
<feature type="region of interest" description="Disordered" evidence="5">
    <location>
        <begin position="257"/>
        <end position="280"/>
    </location>
</feature>
<evidence type="ECO:0000256" key="3">
    <source>
        <dbReference type="ARBA" id="ARBA00022801"/>
    </source>
</evidence>
<evidence type="ECO:0000256" key="2">
    <source>
        <dbReference type="ARBA" id="ARBA00022723"/>
    </source>
</evidence>
<comment type="cofactor">
    <cofactor evidence="1">
        <name>Mg(2+)</name>
        <dbReference type="ChEBI" id="CHEBI:18420"/>
    </cofactor>
</comment>
<reference evidence="6" key="1">
    <citation type="submission" date="2024-03" db="EMBL/GenBank/DDBJ databases">
        <authorList>
            <consortium name="ELIXIR-Norway"/>
            <consortium name="Elixir Norway"/>
        </authorList>
    </citation>
    <scope>NUCLEOTIDE SEQUENCE</scope>
</reference>
<dbReference type="EMBL" id="CAXHBF010000165">
    <property type="protein sequence ID" value="CAK9855354.1"/>
    <property type="molecule type" value="Genomic_DNA"/>
</dbReference>
<dbReference type="Proteomes" id="UP001497522">
    <property type="component" value="Unassembled WGS sequence"/>
</dbReference>
<protein>
    <recommendedName>
        <fullName evidence="8">Endonuclease/exonuclease/phosphatase domain-containing protein</fullName>
    </recommendedName>
</protein>
<organism evidence="6 7">
    <name type="scientific">Sphagnum jensenii</name>
    <dbReference type="NCBI Taxonomy" id="128206"/>
    <lineage>
        <taxon>Eukaryota</taxon>
        <taxon>Viridiplantae</taxon>
        <taxon>Streptophyta</taxon>
        <taxon>Embryophyta</taxon>
        <taxon>Bryophyta</taxon>
        <taxon>Sphagnophytina</taxon>
        <taxon>Sphagnopsida</taxon>
        <taxon>Sphagnales</taxon>
        <taxon>Sphagnaceae</taxon>
        <taxon>Sphagnum</taxon>
    </lineage>
</organism>
<gene>
    <name evidence="6" type="ORF">CSSPJE1EN2_LOCUS25286</name>
</gene>
<dbReference type="PANTHER" id="PTHR22748">
    <property type="entry name" value="AP ENDONUCLEASE"/>
    <property type="match status" value="1"/>
</dbReference>
<keyword evidence="3" id="KW-0378">Hydrolase</keyword>
<dbReference type="Gene3D" id="3.60.10.10">
    <property type="entry name" value="Endonuclease/exonuclease/phosphatase"/>
    <property type="match status" value="1"/>
</dbReference>
<evidence type="ECO:0000256" key="1">
    <source>
        <dbReference type="ARBA" id="ARBA00001946"/>
    </source>
</evidence>